<dbReference type="Ensembl" id="ENSCVAT00000027865.1">
    <property type="protein sequence ID" value="ENSCVAP00000018820.1"/>
    <property type="gene ID" value="ENSCVAG00000022131.1"/>
</dbReference>
<dbReference type="InterPro" id="IPR017452">
    <property type="entry name" value="GPCR_Rhodpsn_7TM"/>
</dbReference>
<feature type="transmembrane region" description="Helical" evidence="5">
    <location>
        <begin position="6"/>
        <end position="25"/>
    </location>
</feature>
<dbReference type="Gene3D" id="1.20.1070.10">
    <property type="entry name" value="Rhodopsin 7-helix transmembrane proteins"/>
    <property type="match status" value="1"/>
</dbReference>
<dbReference type="InterPro" id="IPR000276">
    <property type="entry name" value="GPCR_Rhodpsn"/>
</dbReference>
<name>A0A3Q2G686_CYPVA</name>
<dbReference type="InterPro" id="IPR052921">
    <property type="entry name" value="GPCR1_Superfamily_Member"/>
</dbReference>
<evidence type="ECO:0000256" key="1">
    <source>
        <dbReference type="ARBA" id="ARBA00004370"/>
    </source>
</evidence>
<organism evidence="7 8">
    <name type="scientific">Cyprinodon variegatus</name>
    <name type="common">Sheepshead minnow</name>
    <dbReference type="NCBI Taxonomy" id="28743"/>
    <lineage>
        <taxon>Eukaryota</taxon>
        <taxon>Metazoa</taxon>
        <taxon>Chordata</taxon>
        <taxon>Craniata</taxon>
        <taxon>Vertebrata</taxon>
        <taxon>Euteleostomi</taxon>
        <taxon>Actinopterygii</taxon>
        <taxon>Neopterygii</taxon>
        <taxon>Teleostei</taxon>
        <taxon>Neoteleostei</taxon>
        <taxon>Acanthomorphata</taxon>
        <taxon>Ovalentaria</taxon>
        <taxon>Atherinomorphae</taxon>
        <taxon>Cyprinodontiformes</taxon>
        <taxon>Cyprinodontidae</taxon>
        <taxon>Cyprinodon</taxon>
    </lineage>
</organism>
<dbReference type="SUPFAM" id="SSF81321">
    <property type="entry name" value="Family A G protein-coupled receptor-like"/>
    <property type="match status" value="1"/>
</dbReference>
<feature type="transmembrane region" description="Helical" evidence="5">
    <location>
        <begin position="115"/>
        <end position="136"/>
    </location>
</feature>
<keyword evidence="4 5" id="KW-0472">Membrane</keyword>
<feature type="transmembrane region" description="Helical" evidence="5">
    <location>
        <begin position="248"/>
        <end position="266"/>
    </location>
</feature>
<sequence length="282" mass="32181">IRILLSVLPCLLFLSVNSIMLFALLKKPLFLESPRYLLFGNLLLSDSLQVLLTTLLYVFALTRVKMITLSCVIVTQLTTITVRMSPLSLALMSLERYVAICFPLKHATIATTKATRVAIAVMWTLACLDSFIQPFLFFKLSNRDLNVQLICERKSIYQLHVYVVLNQVFTIINFMLVTLVIIYTYVGIMVAVRFSSSCAYRAKTAPKTVLLHALQLCLYLISTLFNMINSSELFNLDPAVALQVRPAIFLVLIIFPRFLSPLIYSLRDQTLRQTFKYYFTFG</sequence>
<dbReference type="GeneTree" id="ENSGT00940000163093"/>
<dbReference type="OMA" id="AIMITVK"/>
<feature type="transmembrane region" description="Helical" evidence="5">
    <location>
        <begin position="168"/>
        <end position="188"/>
    </location>
</feature>
<dbReference type="AlphaFoldDB" id="A0A3Q2G686"/>
<keyword evidence="3 5" id="KW-1133">Transmembrane helix</keyword>
<protein>
    <submittedName>
        <fullName evidence="7">Odorant receptor, family 93, subfamily A, member 1</fullName>
    </submittedName>
</protein>
<reference evidence="7" key="1">
    <citation type="submission" date="2025-08" db="UniProtKB">
        <authorList>
            <consortium name="Ensembl"/>
        </authorList>
    </citation>
    <scope>IDENTIFICATION</scope>
</reference>
<reference evidence="7" key="2">
    <citation type="submission" date="2025-09" db="UniProtKB">
        <authorList>
            <consortium name="Ensembl"/>
        </authorList>
    </citation>
    <scope>IDENTIFICATION</scope>
</reference>
<feature type="transmembrane region" description="Helical" evidence="5">
    <location>
        <begin position="209"/>
        <end position="228"/>
    </location>
</feature>
<feature type="transmembrane region" description="Helical" evidence="5">
    <location>
        <begin position="37"/>
        <end position="60"/>
    </location>
</feature>
<keyword evidence="2 5" id="KW-0812">Transmembrane</keyword>
<dbReference type="Proteomes" id="UP000265020">
    <property type="component" value="Unassembled WGS sequence"/>
</dbReference>
<dbReference type="FunFam" id="1.20.1070.10:FF:000096">
    <property type="entry name" value="Odorant receptor 131-2"/>
    <property type="match status" value="1"/>
</dbReference>
<evidence type="ECO:0000256" key="2">
    <source>
        <dbReference type="ARBA" id="ARBA00022692"/>
    </source>
</evidence>
<dbReference type="CDD" id="cd00637">
    <property type="entry name" value="7tm_classA_rhodopsin-like"/>
    <property type="match status" value="1"/>
</dbReference>
<accession>A0A3Q2G686</accession>
<evidence type="ECO:0000313" key="8">
    <source>
        <dbReference type="Proteomes" id="UP000265020"/>
    </source>
</evidence>
<dbReference type="GO" id="GO:0005549">
    <property type="term" value="F:odorant binding"/>
    <property type="evidence" value="ECO:0007669"/>
    <property type="project" value="TreeGrafter"/>
</dbReference>
<evidence type="ECO:0000256" key="5">
    <source>
        <dbReference type="SAM" id="Phobius"/>
    </source>
</evidence>
<dbReference type="PROSITE" id="PS50262">
    <property type="entry name" value="G_PROTEIN_RECEP_F1_2"/>
    <property type="match status" value="1"/>
</dbReference>
<evidence type="ECO:0000256" key="4">
    <source>
        <dbReference type="ARBA" id="ARBA00023136"/>
    </source>
</evidence>
<evidence type="ECO:0000256" key="3">
    <source>
        <dbReference type="ARBA" id="ARBA00022989"/>
    </source>
</evidence>
<comment type="subcellular location">
    <subcellularLocation>
        <location evidence="1">Membrane</location>
    </subcellularLocation>
</comment>
<dbReference type="Pfam" id="PF00001">
    <property type="entry name" value="7tm_1"/>
    <property type="match status" value="1"/>
</dbReference>
<feature type="domain" description="G-protein coupled receptors family 1 profile" evidence="6">
    <location>
        <begin position="16"/>
        <end position="264"/>
    </location>
</feature>
<dbReference type="GO" id="GO:0004984">
    <property type="term" value="F:olfactory receptor activity"/>
    <property type="evidence" value="ECO:0007669"/>
    <property type="project" value="TreeGrafter"/>
</dbReference>
<proteinExistence type="predicted"/>
<dbReference type="PRINTS" id="PR00237">
    <property type="entry name" value="GPCRRHODOPSN"/>
</dbReference>
<evidence type="ECO:0000313" key="7">
    <source>
        <dbReference type="Ensembl" id="ENSCVAP00000018820.1"/>
    </source>
</evidence>
<dbReference type="GO" id="GO:0016020">
    <property type="term" value="C:membrane"/>
    <property type="evidence" value="ECO:0007669"/>
    <property type="project" value="UniProtKB-SubCell"/>
</dbReference>
<dbReference type="PANTHER" id="PTHR26451:SF866">
    <property type="entry name" value="ODORANT RECEPTOR-RELATED"/>
    <property type="match status" value="1"/>
</dbReference>
<evidence type="ECO:0000259" key="6">
    <source>
        <dbReference type="PROSITE" id="PS50262"/>
    </source>
</evidence>
<dbReference type="GO" id="GO:0004930">
    <property type="term" value="F:G protein-coupled receptor activity"/>
    <property type="evidence" value="ECO:0007669"/>
    <property type="project" value="InterPro"/>
</dbReference>
<keyword evidence="8" id="KW-1185">Reference proteome</keyword>
<dbReference type="PANTHER" id="PTHR26451">
    <property type="entry name" value="G_PROTEIN_RECEP_F1_2 DOMAIN-CONTAINING PROTEIN"/>
    <property type="match status" value="1"/>
</dbReference>